<dbReference type="Gene3D" id="3.40.50.1580">
    <property type="entry name" value="Nucleoside phosphorylase domain"/>
    <property type="match status" value="1"/>
</dbReference>
<dbReference type="RefSeq" id="WP_069193354.1">
    <property type="nucleotide sequence ID" value="NZ_RLII01000003.1"/>
</dbReference>
<gene>
    <name evidence="12" type="ORF">EFD62_04300</name>
</gene>
<evidence type="ECO:0000256" key="10">
    <source>
        <dbReference type="PIRSR" id="PIRSR000477-2"/>
    </source>
</evidence>
<dbReference type="EC" id="2.4.2.1" evidence="9"/>
<organism evidence="12 13">
    <name type="scientific">Acetivibrio mesophilus</name>
    <dbReference type="NCBI Taxonomy" id="2487273"/>
    <lineage>
        <taxon>Bacteria</taxon>
        <taxon>Bacillati</taxon>
        <taxon>Bacillota</taxon>
        <taxon>Clostridia</taxon>
        <taxon>Eubacteriales</taxon>
        <taxon>Oscillospiraceae</taxon>
        <taxon>Acetivibrio</taxon>
    </lineage>
</organism>
<dbReference type="PANTHER" id="PTHR11904">
    <property type="entry name" value="METHYLTHIOADENOSINE/PURINE NUCLEOSIDE PHOSPHORYLASE"/>
    <property type="match status" value="1"/>
</dbReference>
<dbReference type="NCBIfam" id="TIGR01700">
    <property type="entry name" value="PNPH"/>
    <property type="match status" value="1"/>
</dbReference>
<evidence type="ECO:0000256" key="2">
    <source>
        <dbReference type="ARBA" id="ARBA00005058"/>
    </source>
</evidence>
<proteinExistence type="inferred from homology"/>
<reference evidence="13" key="1">
    <citation type="submission" date="2018-11" db="EMBL/GenBank/DDBJ databases">
        <title>Genome sequencing of a novel mesophilic and cellulolytic organism within the genus Hungateiclostridium.</title>
        <authorList>
            <person name="Rettenmaier R."/>
            <person name="Liebl W."/>
            <person name="Zverlov V."/>
        </authorList>
    </citation>
    <scope>NUCLEOTIDE SEQUENCE [LARGE SCALE GENOMIC DNA]</scope>
    <source>
        <strain evidence="13">N2K1</strain>
    </source>
</reference>
<feature type="binding site" evidence="10">
    <location>
        <begin position="82"/>
        <end position="84"/>
    </location>
    <ligand>
        <name>phosphate</name>
        <dbReference type="ChEBI" id="CHEBI:43474"/>
    </ligand>
</feature>
<evidence type="ECO:0000256" key="7">
    <source>
        <dbReference type="ARBA" id="ARBA00022679"/>
    </source>
</evidence>
<dbReference type="AlphaFoldDB" id="A0A4Q0I6M3"/>
<keyword evidence="5" id="KW-0597">Phosphoprotein</keyword>
<feature type="binding site" evidence="10">
    <location>
        <position position="114"/>
    </location>
    <ligand>
        <name>phosphate</name>
        <dbReference type="ChEBI" id="CHEBI:43474"/>
    </ligand>
</feature>
<dbReference type="NCBIfam" id="TIGR01697">
    <property type="entry name" value="PNPH-PUNA-XAPA"/>
    <property type="match status" value="1"/>
</dbReference>
<dbReference type="Proteomes" id="UP000289166">
    <property type="component" value="Unassembled WGS sequence"/>
</dbReference>
<comment type="similarity">
    <text evidence="3 9">Belongs to the PNP/MTAP phosphorylase family.</text>
</comment>
<comment type="pathway">
    <text evidence="2 9">Purine metabolism; purine nucleoside salvage.</text>
</comment>
<accession>A0A4Q0I6M3</accession>
<keyword evidence="6 9" id="KW-0328">Glycosyltransferase</keyword>
<protein>
    <recommendedName>
        <fullName evidence="9">Purine nucleoside phosphorylase</fullName>
        <ecNumber evidence="9">2.4.2.1</ecNumber>
    </recommendedName>
    <alternativeName>
        <fullName evidence="9">Inosine-guanosine phosphorylase</fullName>
    </alternativeName>
</protein>
<evidence type="ECO:0000256" key="4">
    <source>
        <dbReference type="ARBA" id="ARBA00011233"/>
    </source>
</evidence>
<dbReference type="SUPFAM" id="SSF53167">
    <property type="entry name" value="Purine and uridine phosphorylases"/>
    <property type="match status" value="1"/>
</dbReference>
<evidence type="ECO:0000256" key="3">
    <source>
        <dbReference type="ARBA" id="ARBA00006751"/>
    </source>
</evidence>
<evidence type="ECO:0000256" key="9">
    <source>
        <dbReference type="PIRNR" id="PIRNR000477"/>
    </source>
</evidence>
<dbReference type="PIRSF" id="PIRSF000477">
    <property type="entry name" value="PurNPase"/>
    <property type="match status" value="1"/>
</dbReference>
<dbReference type="PROSITE" id="PS01240">
    <property type="entry name" value="PNP_MTAP_2"/>
    <property type="match status" value="1"/>
</dbReference>
<evidence type="ECO:0000256" key="8">
    <source>
        <dbReference type="ARBA" id="ARBA00048556"/>
    </source>
</evidence>
<evidence type="ECO:0000256" key="6">
    <source>
        <dbReference type="ARBA" id="ARBA00022676"/>
    </source>
</evidence>
<dbReference type="Pfam" id="PF01048">
    <property type="entry name" value="PNP_UDP_1"/>
    <property type="match status" value="1"/>
</dbReference>
<dbReference type="FunFam" id="3.40.50.1580:FF:000010">
    <property type="entry name" value="Purine nucleoside phosphorylase"/>
    <property type="match status" value="1"/>
</dbReference>
<dbReference type="InterPro" id="IPR035994">
    <property type="entry name" value="Nucleoside_phosphorylase_sf"/>
</dbReference>
<sequence>MDNIYEKALETASFIKGIIKETPQIAVVLGSGLGPLADEIESSIEIDYKDVPNFPLTTVEGHAGKFVYGLLGNRRVIAMKGRFHHYEGYDVSQIVFPVRVFKMLGIDNLIVTNASGGINRNFKPGDLMIIKDHISFFAPSPLRGKNINEFGLRFPDMSKAYSPKLIEICKKAASDVGVNVKEGVYAFAQGPMYETPSEIKALGILGADAVGMSTVPEVIAARHANMNVLGISCITNMAAGILDQPLNHEEVMRTAKEAENNFTLLVKRVISAWEV</sequence>
<evidence type="ECO:0000313" key="13">
    <source>
        <dbReference type="Proteomes" id="UP000289166"/>
    </source>
</evidence>
<dbReference type="UniPathway" id="UPA00606"/>
<comment type="function">
    <text evidence="1">The purine nucleoside phosphorylases catalyze the phosphorolytic breakdown of the N-glycosidic bond in the beta-(deoxy)ribonucleoside molecules, with the formation of the corresponding free purine bases and pentose-1-phosphate. Cleaves guanosine, inosine, 2'-deoxyguanosine and 2'-deoxyinosine.</text>
</comment>
<dbReference type="InterPro" id="IPR011268">
    <property type="entry name" value="Purine_phosphorylase"/>
</dbReference>
<keyword evidence="13" id="KW-1185">Reference proteome</keyword>
<feature type="binding site" evidence="10">
    <location>
        <position position="236"/>
    </location>
    <ligand>
        <name>a purine D-ribonucleoside</name>
        <dbReference type="ChEBI" id="CHEBI:142355"/>
    </ligand>
</feature>
<evidence type="ECO:0000256" key="1">
    <source>
        <dbReference type="ARBA" id="ARBA00002678"/>
    </source>
</evidence>
<feature type="binding site" evidence="10">
    <location>
        <position position="213"/>
    </location>
    <ligand>
        <name>phosphate</name>
        <dbReference type="ChEBI" id="CHEBI:43474"/>
    </ligand>
</feature>
<keyword evidence="7 9" id="KW-0808">Transferase</keyword>
<feature type="binding site" evidence="10">
    <location>
        <position position="194"/>
    </location>
    <ligand>
        <name>a purine D-ribonucleoside</name>
        <dbReference type="ChEBI" id="CHEBI:142355"/>
    </ligand>
</feature>
<evidence type="ECO:0000256" key="5">
    <source>
        <dbReference type="ARBA" id="ARBA00022553"/>
    </source>
</evidence>
<dbReference type="GO" id="GO:0005737">
    <property type="term" value="C:cytoplasm"/>
    <property type="evidence" value="ECO:0007669"/>
    <property type="project" value="TreeGrafter"/>
</dbReference>
<dbReference type="CDD" id="cd09009">
    <property type="entry name" value="PNP-EcPNPII_like"/>
    <property type="match status" value="1"/>
</dbReference>
<name>A0A4Q0I6M3_9FIRM</name>
<comment type="subunit">
    <text evidence="4">Homotrimer.</text>
</comment>
<dbReference type="OrthoDB" id="1523230at2"/>
<dbReference type="InterPro" id="IPR011270">
    <property type="entry name" value="Pur_Nuc_Pase_Ino/Guo-sp"/>
</dbReference>
<dbReference type="GO" id="GO:0009116">
    <property type="term" value="P:nucleoside metabolic process"/>
    <property type="evidence" value="ECO:0007669"/>
    <property type="project" value="InterPro"/>
</dbReference>
<feature type="binding site" evidence="10">
    <location>
        <position position="62"/>
    </location>
    <ligand>
        <name>phosphate</name>
        <dbReference type="ChEBI" id="CHEBI:43474"/>
    </ligand>
</feature>
<dbReference type="InterPro" id="IPR000845">
    <property type="entry name" value="Nucleoside_phosphorylase_d"/>
</dbReference>
<dbReference type="PANTHER" id="PTHR11904:SF9">
    <property type="entry name" value="PURINE NUCLEOSIDE PHOSPHORYLASE-RELATED"/>
    <property type="match status" value="1"/>
</dbReference>
<comment type="catalytic activity">
    <reaction evidence="8">
        <text>a purine 2'-deoxy-D-ribonucleoside + phosphate = a purine nucleobase + 2-deoxy-alpha-D-ribose 1-phosphate</text>
        <dbReference type="Rhea" id="RHEA:36431"/>
        <dbReference type="ChEBI" id="CHEBI:26386"/>
        <dbReference type="ChEBI" id="CHEBI:43474"/>
        <dbReference type="ChEBI" id="CHEBI:57259"/>
        <dbReference type="ChEBI" id="CHEBI:142361"/>
        <dbReference type="EC" id="2.4.2.1"/>
    </reaction>
</comment>
<dbReference type="GO" id="GO:0004731">
    <property type="term" value="F:purine-nucleoside phosphorylase activity"/>
    <property type="evidence" value="ECO:0007669"/>
    <property type="project" value="UniProtKB-EC"/>
</dbReference>
<dbReference type="NCBIfam" id="NF006054">
    <property type="entry name" value="PRK08202.1"/>
    <property type="match status" value="1"/>
</dbReference>
<dbReference type="EMBL" id="RLII01000003">
    <property type="protein sequence ID" value="RXE59980.1"/>
    <property type="molecule type" value="Genomic_DNA"/>
</dbReference>
<dbReference type="InterPro" id="IPR018099">
    <property type="entry name" value="Purine_phosphorylase-2_CS"/>
</dbReference>
<feature type="binding site" evidence="10">
    <location>
        <position position="31"/>
    </location>
    <ligand>
        <name>phosphate</name>
        <dbReference type="ChEBI" id="CHEBI:43474"/>
    </ligand>
</feature>
<comment type="caution">
    <text evidence="12">The sequence shown here is derived from an EMBL/GenBank/DDBJ whole genome shotgun (WGS) entry which is preliminary data.</text>
</comment>
<feature type="domain" description="Nucleoside phosphorylase" evidence="11">
    <location>
        <begin position="25"/>
        <end position="270"/>
    </location>
</feature>
<evidence type="ECO:0000259" key="11">
    <source>
        <dbReference type="Pfam" id="PF01048"/>
    </source>
</evidence>
<evidence type="ECO:0000313" key="12">
    <source>
        <dbReference type="EMBL" id="RXE59980.1"/>
    </source>
</evidence>